<dbReference type="GO" id="GO:0005737">
    <property type="term" value="C:cytoplasm"/>
    <property type="evidence" value="ECO:0007669"/>
    <property type="project" value="UniProtKB-SubCell"/>
</dbReference>
<comment type="subunit">
    <text evidence="3 10">Homodimer.</text>
</comment>
<evidence type="ECO:0000313" key="15">
    <source>
        <dbReference type="EMBL" id="CAA0110307.1"/>
    </source>
</evidence>
<evidence type="ECO:0000256" key="6">
    <source>
        <dbReference type="ARBA" id="ARBA00023186"/>
    </source>
</evidence>
<dbReference type="PANTHER" id="PTHR21237:SF23">
    <property type="entry name" value="GRPE PROTEIN HOMOLOG, MITOCHONDRIAL"/>
    <property type="match status" value="1"/>
</dbReference>
<keyword evidence="6 10" id="KW-0143">Chaperone</keyword>
<dbReference type="GO" id="GO:0000774">
    <property type="term" value="F:adenyl-nucleotide exchange factor activity"/>
    <property type="evidence" value="ECO:0007669"/>
    <property type="project" value="InterPro"/>
</dbReference>
<dbReference type="Gene3D" id="3.90.20.20">
    <property type="match status" value="1"/>
</dbReference>
<evidence type="ECO:0000256" key="9">
    <source>
        <dbReference type="ARBA" id="ARBA00076414"/>
    </source>
</evidence>
<reference evidence="15 16" key="1">
    <citation type="submission" date="2019-12" db="EMBL/GenBank/DDBJ databases">
        <authorList>
            <person name="Reyes-Prieto M."/>
        </authorList>
    </citation>
    <scope>NUCLEOTIDE SEQUENCE [LARGE SCALE GENOMIC DNA]</scope>
    <source>
        <strain evidence="15">HF14-78462</strain>
    </source>
</reference>
<evidence type="ECO:0000256" key="7">
    <source>
        <dbReference type="ARBA" id="ARBA00053401"/>
    </source>
</evidence>
<dbReference type="SUPFAM" id="SSF58014">
    <property type="entry name" value="Coiled-coil domain of nucleotide exchange factor GrpE"/>
    <property type="match status" value="1"/>
</dbReference>
<dbReference type="Proteomes" id="UP000433050">
    <property type="component" value="Unassembled WGS sequence"/>
</dbReference>
<protein>
    <recommendedName>
        <fullName evidence="8 10">Protein GrpE</fullName>
    </recommendedName>
    <alternativeName>
        <fullName evidence="9 10">HSP-70 cofactor</fullName>
    </alternativeName>
</protein>
<dbReference type="EMBL" id="CACSAS010000001">
    <property type="protein sequence ID" value="CAA0110307.1"/>
    <property type="molecule type" value="Genomic_DNA"/>
</dbReference>
<dbReference type="NCBIfam" id="NF010739">
    <property type="entry name" value="PRK14141.1"/>
    <property type="match status" value="1"/>
</dbReference>
<feature type="region of interest" description="Disordered" evidence="14">
    <location>
        <begin position="1"/>
        <end position="34"/>
    </location>
</feature>
<comment type="similarity">
    <text evidence="2 10 12">Belongs to the GrpE family.</text>
</comment>
<dbReference type="GO" id="GO:0042803">
    <property type="term" value="F:protein homodimerization activity"/>
    <property type="evidence" value="ECO:0007669"/>
    <property type="project" value="InterPro"/>
</dbReference>
<comment type="subcellular location">
    <subcellularLocation>
        <location evidence="1 10">Cytoplasm</location>
    </subcellularLocation>
</comment>
<dbReference type="HAMAP" id="MF_01151">
    <property type="entry name" value="GrpE"/>
    <property type="match status" value="1"/>
</dbReference>
<keyword evidence="16" id="KW-1185">Reference proteome</keyword>
<dbReference type="PRINTS" id="PR00773">
    <property type="entry name" value="GRPEPROTEIN"/>
</dbReference>
<feature type="coiled-coil region" evidence="13">
    <location>
        <begin position="37"/>
        <end position="64"/>
    </location>
</feature>
<dbReference type="GO" id="GO:0051082">
    <property type="term" value="F:unfolded protein binding"/>
    <property type="evidence" value="ECO:0007669"/>
    <property type="project" value="TreeGrafter"/>
</dbReference>
<evidence type="ECO:0000256" key="5">
    <source>
        <dbReference type="ARBA" id="ARBA00023016"/>
    </source>
</evidence>
<dbReference type="CDD" id="cd00446">
    <property type="entry name" value="GrpE"/>
    <property type="match status" value="1"/>
</dbReference>
<dbReference type="InterPro" id="IPR000740">
    <property type="entry name" value="GrpE"/>
</dbReference>
<organism evidence="15 16">
    <name type="scientific">Starkeya nomas</name>
    <dbReference type="NCBI Taxonomy" id="2666134"/>
    <lineage>
        <taxon>Bacteria</taxon>
        <taxon>Pseudomonadati</taxon>
        <taxon>Pseudomonadota</taxon>
        <taxon>Alphaproteobacteria</taxon>
        <taxon>Hyphomicrobiales</taxon>
        <taxon>Xanthobacteraceae</taxon>
        <taxon>Starkeya</taxon>
    </lineage>
</organism>
<evidence type="ECO:0000256" key="8">
    <source>
        <dbReference type="ARBA" id="ARBA00072274"/>
    </source>
</evidence>
<evidence type="ECO:0000256" key="3">
    <source>
        <dbReference type="ARBA" id="ARBA00011738"/>
    </source>
</evidence>
<keyword evidence="5 10" id="KW-0346">Stress response</keyword>
<evidence type="ECO:0000256" key="13">
    <source>
        <dbReference type="SAM" id="Coils"/>
    </source>
</evidence>
<dbReference type="Gene3D" id="2.30.22.10">
    <property type="entry name" value="Head domain of nucleotide exchange factor GrpE"/>
    <property type="match status" value="1"/>
</dbReference>
<evidence type="ECO:0000256" key="4">
    <source>
        <dbReference type="ARBA" id="ARBA00022490"/>
    </source>
</evidence>
<dbReference type="GO" id="GO:0006457">
    <property type="term" value="P:protein folding"/>
    <property type="evidence" value="ECO:0007669"/>
    <property type="project" value="InterPro"/>
</dbReference>
<evidence type="ECO:0000256" key="11">
    <source>
        <dbReference type="RuleBase" id="RU000639"/>
    </source>
</evidence>
<dbReference type="Pfam" id="PF01025">
    <property type="entry name" value="GrpE"/>
    <property type="match status" value="1"/>
</dbReference>
<dbReference type="RefSeq" id="WP_144341382.1">
    <property type="nucleotide sequence ID" value="NZ_CACSAS010000001.1"/>
</dbReference>
<proteinExistence type="inferred from homology"/>
<evidence type="ECO:0000256" key="10">
    <source>
        <dbReference type="HAMAP-Rule" id="MF_01151"/>
    </source>
</evidence>
<feature type="compositionally biased region" description="Basic and acidic residues" evidence="14">
    <location>
        <begin position="1"/>
        <end position="18"/>
    </location>
</feature>
<evidence type="ECO:0000256" key="14">
    <source>
        <dbReference type="SAM" id="MobiDB-lite"/>
    </source>
</evidence>
<keyword evidence="13" id="KW-0175">Coiled coil</keyword>
<evidence type="ECO:0000313" key="16">
    <source>
        <dbReference type="Proteomes" id="UP000433050"/>
    </source>
</evidence>
<sequence length="210" mass="22366">MSDDNRNPADQPDADRPDVAAPTPETAETTAAPEDLASQLAAEKERLEAEVATLKDKFLRAFAEADNVRRRAEREVADAKVYGITGFARDVLTVADDFERALGVIDAEAREKAEGTLKTLLDGIELTSRALTQTLGKHGVARIEAEGAKFDPNLHQAMFEVPNAEVPSGTVVQVIQPGYKIGERVLRPALVGVSKGGPKAAPVETPAAEG</sequence>
<evidence type="ECO:0000256" key="2">
    <source>
        <dbReference type="ARBA" id="ARBA00009054"/>
    </source>
</evidence>
<accession>A0A5S9PZS7</accession>
<dbReference type="SUPFAM" id="SSF51064">
    <property type="entry name" value="Head domain of nucleotide exchange factor GrpE"/>
    <property type="match status" value="1"/>
</dbReference>
<comment type="function">
    <text evidence="7 10 11">Participates actively in the response to hyperosmotic and heat shock by preventing the aggregation of stress-denatured proteins, in association with DnaK and GrpE. It is the nucleotide exchange factor for DnaK and may function as a thermosensor. Unfolded proteins bind initially to DnaJ; upon interaction with the DnaJ-bound protein, DnaK hydrolyzes its bound ATP, resulting in the formation of a stable complex. GrpE releases ADP from DnaK; ATP binding to DnaK triggers the release of the substrate protein, thus completing the reaction cycle. Several rounds of ATP-dependent interactions between DnaJ, DnaK and GrpE are required for fully efficient folding.</text>
</comment>
<evidence type="ECO:0000256" key="12">
    <source>
        <dbReference type="RuleBase" id="RU004478"/>
    </source>
</evidence>
<dbReference type="PROSITE" id="PS01071">
    <property type="entry name" value="GRPE"/>
    <property type="match status" value="1"/>
</dbReference>
<dbReference type="InterPro" id="IPR009012">
    <property type="entry name" value="GrpE_head"/>
</dbReference>
<dbReference type="PANTHER" id="PTHR21237">
    <property type="entry name" value="GRPE PROTEIN"/>
    <property type="match status" value="1"/>
</dbReference>
<dbReference type="NCBIfam" id="NF010738">
    <property type="entry name" value="PRK14140.1"/>
    <property type="match status" value="1"/>
</dbReference>
<dbReference type="InterPro" id="IPR013805">
    <property type="entry name" value="GrpE_CC"/>
</dbReference>
<dbReference type="AlphaFoldDB" id="A0A5S9PZS7"/>
<gene>
    <name evidence="10 15" type="primary">grpE</name>
    <name evidence="15" type="ORF">STARVERO_03821</name>
</gene>
<feature type="compositionally biased region" description="Low complexity" evidence="14">
    <location>
        <begin position="20"/>
        <end position="34"/>
    </location>
</feature>
<dbReference type="FunFam" id="2.30.22.10:FF:000001">
    <property type="entry name" value="Protein GrpE"/>
    <property type="match status" value="1"/>
</dbReference>
<name>A0A5S9PZS7_9HYPH</name>
<dbReference type="GO" id="GO:0051087">
    <property type="term" value="F:protein-folding chaperone binding"/>
    <property type="evidence" value="ECO:0007669"/>
    <property type="project" value="InterPro"/>
</dbReference>
<keyword evidence="4 10" id="KW-0963">Cytoplasm</keyword>
<evidence type="ECO:0000256" key="1">
    <source>
        <dbReference type="ARBA" id="ARBA00004496"/>
    </source>
</evidence>